<evidence type="ECO:0000259" key="7">
    <source>
        <dbReference type="PROSITE" id="PS50983"/>
    </source>
</evidence>
<keyword evidence="9" id="KW-1185">Reference proteome</keyword>
<gene>
    <name evidence="8" type="ORF">WMW72_13325</name>
</gene>
<feature type="domain" description="Fe/B12 periplasmic-binding" evidence="7">
    <location>
        <begin position="83"/>
        <end position="343"/>
    </location>
</feature>
<keyword evidence="3" id="KW-0813">Transport</keyword>
<dbReference type="EMBL" id="JBBPCC010000007">
    <property type="protein sequence ID" value="MEK8128879.1"/>
    <property type="molecule type" value="Genomic_DNA"/>
</dbReference>
<proteinExistence type="inferred from homology"/>
<dbReference type="PANTHER" id="PTHR30532:SF10">
    <property type="entry name" value="IRON-UPTAKE SYSTEM-BINDING PROTEIN"/>
    <property type="match status" value="1"/>
</dbReference>
<accession>A0ABU9DJC3</accession>
<evidence type="ECO:0000256" key="4">
    <source>
        <dbReference type="ARBA" id="ARBA00022729"/>
    </source>
</evidence>
<evidence type="ECO:0000256" key="3">
    <source>
        <dbReference type="ARBA" id="ARBA00022448"/>
    </source>
</evidence>
<dbReference type="RefSeq" id="WP_341415969.1">
    <property type="nucleotide sequence ID" value="NZ_JBBPCC010000007.1"/>
</dbReference>
<dbReference type="PROSITE" id="PS51257">
    <property type="entry name" value="PROKAR_LIPOPROTEIN"/>
    <property type="match status" value="1"/>
</dbReference>
<comment type="subcellular location">
    <subcellularLocation>
        <location evidence="1">Cell envelope</location>
    </subcellularLocation>
</comment>
<keyword evidence="4 6" id="KW-0732">Signal</keyword>
<dbReference type="PANTHER" id="PTHR30532">
    <property type="entry name" value="IRON III DICITRATE-BINDING PERIPLASMIC PROTEIN"/>
    <property type="match status" value="1"/>
</dbReference>
<feature type="chain" id="PRO_5047181861" evidence="6">
    <location>
        <begin position="23"/>
        <end position="343"/>
    </location>
</feature>
<dbReference type="Pfam" id="PF01497">
    <property type="entry name" value="Peripla_BP_2"/>
    <property type="match status" value="1"/>
</dbReference>
<comment type="caution">
    <text evidence="8">The sequence shown here is derived from an EMBL/GenBank/DDBJ whole genome shotgun (WGS) entry which is preliminary data.</text>
</comment>
<name>A0ABU9DJC3_9BACL</name>
<dbReference type="PROSITE" id="PS50983">
    <property type="entry name" value="FE_B12_PBP"/>
    <property type="match status" value="1"/>
</dbReference>
<sequence>MKKRWMFLGSMVLFLLLMTACGGNKQQAPVSNGASNSGQSASQLEKKGANDAKEEKKDQAASETRTIEYLGQSYTVPKHVEKIVITGAMEAMEDAASLDVHPIGAISIGGKFPEIFASITVKSESIGEKIQPNLEKILQLKPDVILGSTKFKKDVHEKLQKIAPTILVSHISTDWEANLQLMGKLSGKEAKAEQIIAKYKADSQAAKSTLQEKLKGKTVAAIRIRSTQTYVYPKDVYFNPVLYDEIGLDVPEAVKKARTQEVISVEQLAEMNPDYLFIQFSTSENSETQSAYEELKKNAIFQNIAAVKNGHLFMNVVDPLLEGGPAFSRAIFLETIMKQLKQN</sequence>
<evidence type="ECO:0000256" key="6">
    <source>
        <dbReference type="SAM" id="SignalP"/>
    </source>
</evidence>
<evidence type="ECO:0000256" key="1">
    <source>
        <dbReference type="ARBA" id="ARBA00004196"/>
    </source>
</evidence>
<dbReference type="InterPro" id="IPR002491">
    <property type="entry name" value="ABC_transptr_periplasmic_BD"/>
</dbReference>
<dbReference type="SUPFAM" id="SSF53807">
    <property type="entry name" value="Helical backbone' metal receptor"/>
    <property type="match status" value="1"/>
</dbReference>
<protein>
    <submittedName>
        <fullName evidence="8">ABC transporter substrate-binding protein</fullName>
    </submittedName>
</protein>
<organism evidence="8 9">
    <name type="scientific">Paenibacillus filicis</name>
    <dbReference type="NCBI Taxonomy" id="669464"/>
    <lineage>
        <taxon>Bacteria</taxon>
        <taxon>Bacillati</taxon>
        <taxon>Bacillota</taxon>
        <taxon>Bacilli</taxon>
        <taxon>Bacillales</taxon>
        <taxon>Paenibacillaceae</taxon>
        <taxon>Paenibacillus</taxon>
    </lineage>
</organism>
<evidence type="ECO:0000256" key="5">
    <source>
        <dbReference type="SAM" id="MobiDB-lite"/>
    </source>
</evidence>
<feature type="signal peptide" evidence="6">
    <location>
        <begin position="1"/>
        <end position="22"/>
    </location>
</feature>
<dbReference type="InterPro" id="IPR051313">
    <property type="entry name" value="Bact_iron-sidero_bind"/>
</dbReference>
<evidence type="ECO:0000313" key="9">
    <source>
        <dbReference type="Proteomes" id="UP001469365"/>
    </source>
</evidence>
<evidence type="ECO:0000313" key="8">
    <source>
        <dbReference type="EMBL" id="MEK8128879.1"/>
    </source>
</evidence>
<dbReference type="Proteomes" id="UP001469365">
    <property type="component" value="Unassembled WGS sequence"/>
</dbReference>
<feature type="compositionally biased region" description="Basic and acidic residues" evidence="5">
    <location>
        <begin position="44"/>
        <end position="60"/>
    </location>
</feature>
<reference evidence="8 9" key="1">
    <citation type="submission" date="2024-04" db="EMBL/GenBank/DDBJ databases">
        <title>draft genome sequnece of Paenibacillus filicis.</title>
        <authorList>
            <person name="Kim D.-U."/>
        </authorList>
    </citation>
    <scope>NUCLEOTIDE SEQUENCE [LARGE SCALE GENOMIC DNA]</scope>
    <source>
        <strain evidence="8 9">KACC14197</strain>
    </source>
</reference>
<feature type="compositionally biased region" description="Low complexity" evidence="5">
    <location>
        <begin position="31"/>
        <end position="43"/>
    </location>
</feature>
<evidence type="ECO:0000256" key="2">
    <source>
        <dbReference type="ARBA" id="ARBA00008814"/>
    </source>
</evidence>
<feature type="region of interest" description="Disordered" evidence="5">
    <location>
        <begin position="27"/>
        <end position="62"/>
    </location>
</feature>
<comment type="similarity">
    <text evidence="2">Belongs to the bacterial solute-binding protein 8 family.</text>
</comment>
<dbReference type="Gene3D" id="3.40.50.1980">
    <property type="entry name" value="Nitrogenase molybdenum iron protein domain"/>
    <property type="match status" value="2"/>
</dbReference>